<dbReference type="GO" id="GO:0030170">
    <property type="term" value="F:pyridoxal phosphate binding"/>
    <property type="evidence" value="ECO:0007669"/>
    <property type="project" value="InterPro"/>
</dbReference>
<dbReference type="PANTHER" id="PTHR13693:SF2">
    <property type="entry name" value="SERINE PALMITOYLTRANSFERASE 1"/>
    <property type="match status" value="1"/>
</dbReference>
<evidence type="ECO:0000256" key="4">
    <source>
        <dbReference type="ARBA" id="ARBA00008392"/>
    </source>
</evidence>
<comment type="caution">
    <text evidence="12">The sequence shown here is derived from an EMBL/GenBank/DDBJ whole genome shotgun (WGS) entry which is preliminary data.</text>
</comment>
<evidence type="ECO:0000313" key="12">
    <source>
        <dbReference type="EMBL" id="KAF4512129.1"/>
    </source>
</evidence>
<evidence type="ECO:0000256" key="1">
    <source>
        <dbReference type="ARBA" id="ARBA00001933"/>
    </source>
</evidence>
<keyword evidence="9" id="KW-0443">Lipid metabolism</keyword>
<name>A0A8H4PX74_9HYPO</name>
<dbReference type="InterPro" id="IPR015424">
    <property type="entry name" value="PyrdxlP-dep_Trfase"/>
</dbReference>
<evidence type="ECO:0000256" key="3">
    <source>
        <dbReference type="ARBA" id="ARBA00004991"/>
    </source>
</evidence>
<dbReference type="Proteomes" id="UP000557566">
    <property type="component" value="Unassembled WGS sequence"/>
</dbReference>
<keyword evidence="10" id="KW-0012">Acyltransferase</keyword>
<sequence length="516" mass="57409">MELEALHARLEDTLQQTSSMFQKVPGSAVLMRYVQSSYQNDPVRSAIELVLVLFFIRYLLSPSYSTHKQNYVKLREDEIDELIDDWAPEPLVAEQTPFEEAESEKLPVIVGPTGPKVKLSSGRTVTNLASYNFYNFNSNEQIKEKAIQTLRTYGVGPCGPPQFYGTQDVHVKAEADIAKYLGTARCIVYAQSFSAVSSVIPAFCKRGDIIVADKAVNYSIRKGLQASRSNIKWYDHGDMDHLERVMKTVVREQVKAKRLTRRFIVTEGLFETLGDCTDLPRLVELKERYKFRIILDETWSFGVLGRTGRGLTEAQNVDPQQVDMIIGSLSGPLCAGGGFCAGAKDVVEHQRITSSAYTYSAALPAMLAMTASETVHLLQSNPDILSQCRENIKAMKAQLDPRSDWVMCTSAPENPIMLLVLKPDVIKARRLTVDDQERIFMECAEESLANGVMVARLKTKPYAQAIAAKDGGWNAQPALKVCVTSALSRKEIEKAGVIVRHAITKVMTRKASNRSA</sequence>
<keyword evidence="7" id="KW-0663">Pyridoxal phosphate</keyword>
<dbReference type="GO" id="GO:0046512">
    <property type="term" value="P:sphingosine biosynthetic process"/>
    <property type="evidence" value="ECO:0007669"/>
    <property type="project" value="TreeGrafter"/>
</dbReference>
<dbReference type="SUPFAM" id="SSF53383">
    <property type="entry name" value="PLP-dependent transferases"/>
    <property type="match status" value="1"/>
</dbReference>
<accession>A0A8H4PX74</accession>
<dbReference type="AlphaFoldDB" id="A0A8H4PX74"/>
<evidence type="ECO:0000256" key="8">
    <source>
        <dbReference type="ARBA" id="ARBA00022919"/>
    </source>
</evidence>
<evidence type="ECO:0000313" key="13">
    <source>
        <dbReference type="Proteomes" id="UP000557566"/>
    </source>
</evidence>
<dbReference type="FunFam" id="3.40.640.10:FF:000059">
    <property type="entry name" value="Serine palmitoyl CoA transferase subunit LcbA"/>
    <property type="match status" value="1"/>
</dbReference>
<comment type="similarity">
    <text evidence="4">Belongs to the class-II pyridoxal-phosphate-dependent aminotransferase family.</text>
</comment>
<dbReference type="GO" id="GO:0046513">
    <property type="term" value="P:ceramide biosynthetic process"/>
    <property type="evidence" value="ECO:0007669"/>
    <property type="project" value="TreeGrafter"/>
</dbReference>
<keyword evidence="6" id="KW-0808">Transferase</keyword>
<evidence type="ECO:0000256" key="5">
    <source>
        <dbReference type="ARBA" id="ARBA00013220"/>
    </source>
</evidence>
<dbReference type="GO" id="GO:0016020">
    <property type="term" value="C:membrane"/>
    <property type="evidence" value="ECO:0007669"/>
    <property type="project" value="GOC"/>
</dbReference>
<comment type="pathway">
    <text evidence="2">Lipid metabolism; sphingolipid metabolism.</text>
</comment>
<evidence type="ECO:0000256" key="6">
    <source>
        <dbReference type="ARBA" id="ARBA00022679"/>
    </source>
</evidence>
<dbReference type="InterPro" id="IPR015422">
    <property type="entry name" value="PyrdxlP-dep_Trfase_small"/>
</dbReference>
<comment type="pathway">
    <text evidence="3">Sphingolipid metabolism.</text>
</comment>
<dbReference type="GO" id="GO:0005783">
    <property type="term" value="C:endoplasmic reticulum"/>
    <property type="evidence" value="ECO:0007669"/>
    <property type="project" value="TreeGrafter"/>
</dbReference>
<protein>
    <recommendedName>
        <fullName evidence="5">serine C-palmitoyltransferase</fullName>
        <ecNumber evidence="5">2.3.1.50</ecNumber>
    </recommendedName>
</protein>
<dbReference type="InterPro" id="IPR015421">
    <property type="entry name" value="PyrdxlP-dep_Trfase_major"/>
</dbReference>
<evidence type="ECO:0000259" key="11">
    <source>
        <dbReference type="Pfam" id="PF00155"/>
    </source>
</evidence>
<dbReference type="GO" id="GO:0004758">
    <property type="term" value="F:serine C-palmitoyltransferase activity"/>
    <property type="evidence" value="ECO:0007669"/>
    <property type="project" value="TreeGrafter"/>
</dbReference>
<gene>
    <name evidence="12" type="ORF">G6O67_001309</name>
</gene>
<dbReference type="InterPro" id="IPR050087">
    <property type="entry name" value="AON_synthase_class-II"/>
</dbReference>
<dbReference type="EMBL" id="JAAVMX010000002">
    <property type="protein sequence ID" value="KAF4512129.1"/>
    <property type="molecule type" value="Genomic_DNA"/>
</dbReference>
<proteinExistence type="inferred from homology"/>
<dbReference type="Pfam" id="PF00155">
    <property type="entry name" value="Aminotran_1_2"/>
    <property type="match status" value="1"/>
</dbReference>
<dbReference type="EC" id="2.3.1.50" evidence="5"/>
<dbReference type="InterPro" id="IPR004839">
    <property type="entry name" value="Aminotransferase_I/II_large"/>
</dbReference>
<keyword evidence="8" id="KW-0746">Sphingolipid metabolism</keyword>
<keyword evidence="13" id="KW-1185">Reference proteome</keyword>
<dbReference type="Gene3D" id="3.40.640.10">
    <property type="entry name" value="Type I PLP-dependent aspartate aminotransferase-like (Major domain)"/>
    <property type="match status" value="1"/>
</dbReference>
<comment type="cofactor">
    <cofactor evidence="1">
        <name>pyridoxal 5'-phosphate</name>
        <dbReference type="ChEBI" id="CHEBI:597326"/>
    </cofactor>
</comment>
<evidence type="ECO:0000256" key="7">
    <source>
        <dbReference type="ARBA" id="ARBA00022898"/>
    </source>
</evidence>
<reference evidence="12 13" key="1">
    <citation type="journal article" date="2020" name="Genome Biol. Evol.">
        <title>A new high-quality draft genome assembly of the Chinese cordyceps Ophiocordyceps sinensis.</title>
        <authorList>
            <person name="Shu R."/>
            <person name="Zhang J."/>
            <person name="Meng Q."/>
            <person name="Zhang H."/>
            <person name="Zhou G."/>
            <person name="Li M."/>
            <person name="Wu P."/>
            <person name="Zhao Y."/>
            <person name="Chen C."/>
            <person name="Qin Q."/>
        </authorList>
    </citation>
    <scope>NUCLEOTIDE SEQUENCE [LARGE SCALE GENOMIC DNA]</scope>
    <source>
        <strain evidence="12 13">IOZ07</strain>
    </source>
</reference>
<dbReference type="Gene3D" id="3.90.1150.10">
    <property type="entry name" value="Aspartate Aminotransferase, domain 1"/>
    <property type="match status" value="1"/>
</dbReference>
<evidence type="ECO:0000256" key="9">
    <source>
        <dbReference type="ARBA" id="ARBA00023098"/>
    </source>
</evidence>
<dbReference type="PANTHER" id="PTHR13693">
    <property type="entry name" value="CLASS II AMINOTRANSFERASE/8-AMINO-7-OXONONANOATE SYNTHASE"/>
    <property type="match status" value="1"/>
</dbReference>
<feature type="domain" description="Aminotransferase class I/classII large" evidence="11">
    <location>
        <begin position="124"/>
        <end position="493"/>
    </location>
</feature>
<evidence type="ECO:0000256" key="10">
    <source>
        <dbReference type="ARBA" id="ARBA00023315"/>
    </source>
</evidence>
<dbReference type="OrthoDB" id="3168162at2759"/>
<organism evidence="12 13">
    <name type="scientific">Ophiocordyceps sinensis</name>
    <dbReference type="NCBI Taxonomy" id="72228"/>
    <lineage>
        <taxon>Eukaryota</taxon>
        <taxon>Fungi</taxon>
        <taxon>Dikarya</taxon>
        <taxon>Ascomycota</taxon>
        <taxon>Pezizomycotina</taxon>
        <taxon>Sordariomycetes</taxon>
        <taxon>Hypocreomycetidae</taxon>
        <taxon>Hypocreales</taxon>
        <taxon>Ophiocordycipitaceae</taxon>
        <taxon>Ophiocordyceps</taxon>
    </lineage>
</organism>
<evidence type="ECO:0000256" key="2">
    <source>
        <dbReference type="ARBA" id="ARBA00004760"/>
    </source>
</evidence>